<feature type="region of interest" description="Disordered" evidence="5">
    <location>
        <begin position="351"/>
        <end position="443"/>
    </location>
</feature>
<dbReference type="InterPro" id="IPR007034">
    <property type="entry name" value="BMS1_TSR1_C"/>
</dbReference>
<evidence type="ECO:0000256" key="3">
    <source>
        <dbReference type="ARBA" id="ARBA00023242"/>
    </source>
</evidence>
<evidence type="ECO:0000256" key="2">
    <source>
        <dbReference type="ARBA" id="ARBA00022517"/>
    </source>
</evidence>
<comment type="similarity">
    <text evidence="4">Belongs to the TRAFAC class translation factor GTPase superfamily. Bms1-like GTPase family. TSR1 subfamily.</text>
</comment>
<organism evidence="7 8">
    <name type="scientific">Effrenium voratum</name>
    <dbReference type="NCBI Taxonomy" id="2562239"/>
    <lineage>
        <taxon>Eukaryota</taxon>
        <taxon>Sar</taxon>
        <taxon>Alveolata</taxon>
        <taxon>Dinophyceae</taxon>
        <taxon>Suessiales</taxon>
        <taxon>Symbiodiniaceae</taxon>
        <taxon>Effrenium</taxon>
    </lineage>
</organism>
<accession>A0AA36HW29</accession>
<dbReference type="GO" id="GO:0005730">
    <property type="term" value="C:nucleolus"/>
    <property type="evidence" value="ECO:0007669"/>
    <property type="project" value="UniProtKB-SubCell"/>
</dbReference>
<keyword evidence="2" id="KW-0690">Ribosome biogenesis</keyword>
<proteinExistence type="inferred from homology"/>
<keyword evidence="3" id="KW-0539">Nucleus</keyword>
<sequence>MHHHRSSTKDTKPAKRNSSKGRVERSSVKKVNTAAISKQDRLNTLKQLRDAKKEEIWQKKRFGSEEDRALPPKVVCLVGFHTQADPLSLKRKILSLCGKGEEAAKLPPHCPAVASLPNWAQGPGMGKPRVILIDPPRTVFGVLDAAKCADVVLCVLGPTASLEEPAFDELGYKTLTALKAQGLPVTFGAIHGSDNAMNVSAKKQAEARKFVTRYFHSELGAETRLFPAGTDEETKTMLRALAAATPKELTWRAGRGYMMAHEAEYSPDGSLSLKGYVRGPGFRCCHLTHLTGHGDFVVEQISTLADPCPLGQGPGMEAEKVVDELGAQELDLERLQPYDPTMAEQTWPSIEEMEEQKKDASSKPRLKSKGVRKIPAPGASADGEEDANMGDPDQAEDGEAMADDDEGSEEGASVAPSGMAGTEDHWDVSSNMTMEVPTSEAVAAEKRRREVLLQRSAEELEFPDEVDTPLEVPARERFQRYRGLKSFRTSNWDPYEDLPVEYSRIWEFEAFASTAVA</sequence>
<dbReference type="AlphaFoldDB" id="A0AA36HW29"/>
<feature type="region of interest" description="Disordered" evidence="5">
    <location>
        <begin position="1"/>
        <end position="39"/>
    </location>
</feature>
<protein>
    <recommendedName>
        <fullName evidence="6">Bms1-type G domain-containing protein</fullName>
    </recommendedName>
</protein>
<dbReference type="GO" id="GO:0034511">
    <property type="term" value="F:U3 snoRNA binding"/>
    <property type="evidence" value="ECO:0007669"/>
    <property type="project" value="TreeGrafter"/>
</dbReference>
<comment type="caution">
    <text evidence="7">The sequence shown here is derived from an EMBL/GenBank/DDBJ whole genome shotgun (WGS) entry which is preliminary data.</text>
</comment>
<dbReference type="InterPro" id="IPR012948">
    <property type="entry name" value="AARP2CN"/>
</dbReference>
<reference evidence="7" key="1">
    <citation type="submission" date="2023-08" db="EMBL/GenBank/DDBJ databases">
        <authorList>
            <person name="Chen Y."/>
            <person name="Shah S."/>
            <person name="Dougan E. K."/>
            <person name="Thang M."/>
            <person name="Chan C."/>
        </authorList>
    </citation>
    <scope>NUCLEOTIDE SEQUENCE</scope>
</reference>
<dbReference type="PROSITE" id="PS51714">
    <property type="entry name" value="G_BMS1"/>
    <property type="match status" value="1"/>
</dbReference>
<dbReference type="GO" id="GO:0030688">
    <property type="term" value="C:preribosome, small subunit precursor"/>
    <property type="evidence" value="ECO:0007669"/>
    <property type="project" value="TreeGrafter"/>
</dbReference>
<evidence type="ECO:0000313" key="7">
    <source>
        <dbReference type="EMBL" id="CAJ1376399.1"/>
    </source>
</evidence>
<dbReference type="Pfam" id="PF08142">
    <property type="entry name" value="AARP2CN"/>
    <property type="match status" value="1"/>
</dbReference>
<dbReference type="SMART" id="SM00785">
    <property type="entry name" value="AARP2CN"/>
    <property type="match status" value="1"/>
</dbReference>
<evidence type="ECO:0000256" key="5">
    <source>
        <dbReference type="SAM" id="MobiDB-lite"/>
    </source>
</evidence>
<gene>
    <name evidence="7" type="ORF">EVOR1521_LOCUS5474</name>
</gene>
<dbReference type="PANTHER" id="PTHR12858">
    <property type="entry name" value="RIBOSOME BIOGENESIS PROTEIN"/>
    <property type="match status" value="1"/>
</dbReference>
<comment type="subcellular location">
    <subcellularLocation>
        <location evidence="1">Nucleus</location>
        <location evidence="1">Nucleolus</location>
    </subcellularLocation>
</comment>
<feature type="domain" description="Bms1-type G" evidence="6">
    <location>
        <begin position="71"/>
        <end position="247"/>
    </location>
</feature>
<evidence type="ECO:0000256" key="4">
    <source>
        <dbReference type="ARBA" id="ARBA00038288"/>
    </source>
</evidence>
<dbReference type="GO" id="GO:0000462">
    <property type="term" value="P:maturation of SSU-rRNA from tricistronic rRNA transcript (SSU-rRNA, 5.8S rRNA, LSU-rRNA)"/>
    <property type="evidence" value="ECO:0007669"/>
    <property type="project" value="TreeGrafter"/>
</dbReference>
<dbReference type="PANTHER" id="PTHR12858:SF1">
    <property type="entry name" value="PRE-RRNA-PROCESSING PROTEIN TSR1 HOMOLOG"/>
    <property type="match status" value="1"/>
</dbReference>
<dbReference type="EMBL" id="CAUJNA010000391">
    <property type="protein sequence ID" value="CAJ1376399.1"/>
    <property type="molecule type" value="Genomic_DNA"/>
</dbReference>
<dbReference type="InterPro" id="IPR030387">
    <property type="entry name" value="G_Bms1/Tsr1_dom"/>
</dbReference>
<dbReference type="Pfam" id="PF04950">
    <property type="entry name" value="RIBIOP_C"/>
    <property type="match status" value="1"/>
</dbReference>
<dbReference type="Proteomes" id="UP001178507">
    <property type="component" value="Unassembled WGS sequence"/>
</dbReference>
<dbReference type="GO" id="GO:0000479">
    <property type="term" value="P:endonucleolytic cleavage of tricistronic rRNA transcript (SSU-rRNA, 5.8S rRNA, LSU-rRNA)"/>
    <property type="evidence" value="ECO:0007669"/>
    <property type="project" value="TreeGrafter"/>
</dbReference>
<dbReference type="Pfam" id="PF22298">
    <property type="entry name" value="Tsr1_G-like"/>
    <property type="match status" value="1"/>
</dbReference>
<dbReference type="GO" id="GO:0005525">
    <property type="term" value="F:GTP binding"/>
    <property type="evidence" value="ECO:0007669"/>
    <property type="project" value="TreeGrafter"/>
</dbReference>
<feature type="compositionally biased region" description="Acidic residues" evidence="5">
    <location>
        <begin position="382"/>
        <end position="409"/>
    </location>
</feature>
<evidence type="ECO:0000256" key="1">
    <source>
        <dbReference type="ARBA" id="ARBA00004604"/>
    </source>
</evidence>
<keyword evidence="8" id="KW-1185">Reference proteome</keyword>
<evidence type="ECO:0000259" key="6">
    <source>
        <dbReference type="PROSITE" id="PS51714"/>
    </source>
</evidence>
<evidence type="ECO:0000313" key="8">
    <source>
        <dbReference type="Proteomes" id="UP001178507"/>
    </source>
</evidence>
<dbReference type="GO" id="GO:0003924">
    <property type="term" value="F:GTPase activity"/>
    <property type="evidence" value="ECO:0007669"/>
    <property type="project" value="TreeGrafter"/>
</dbReference>
<name>A0AA36HW29_9DINO</name>
<dbReference type="InterPro" id="IPR039761">
    <property type="entry name" value="Bms1/Tsr1"/>
</dbReference>